<dbReference type="EMBL" id="AUZZ01008247">
    <property type="protein sequence ID" value="EQD38508.1"/>
    <property type="molecule type" value="Genomic_DNA"/>
</dbReference>
<sequence length="55" mass="5925">MTQASWFSLQGLAGRGGAMLEFGKLDEQQVLSLAIALEEDDARIYNTYADALGTS</sequence>
<gene>
    <name evidence="1" type="ORF">B2A_11425</name>
</gene>
<comment type="caution">
    <text evidence="1">The sequence shown here is derived from an EMBL/GenBank/DDBJ whole genome shotgun (WGS) entry which is preliminary data.</text>
</comment>
<feature type="non-terminal residue" evidence="1">
    <location>
        <position position="55"/>
    </location>
</feature>
<protein>
    <recommendedName>
        <fullName evidence="2">Rubrerythrin family protein</fullName>
    </recommendedName>
</protein>
<name>T0YZR3_9ZZZZ</name>
<reference evidence="1" key="2">
    <citation type="journal article" date="2014" name="ISME J.">
        <title>Microbial stratification in low pH oxic and suboxic macroscopic growths along an acid mine drainage.</title>
        <authorList>
            <person name="Mendez-Garcia C."/>
            <person name="Mesa V."/>
            <person name="Sprenger R.R."/>
            <person name="Richter M."/>
            <person name="Diez M.S."/>
            <person name="Solano J."/>
            <person name="Bargiela R."/>
            <person name="Golyshina O.V."/>
            <person name="Manteca A."/>
            <person name="Ramos J.L."/>
            <person name="Gallego J.R."/>
            <person name="Llorente I."/>
            <person name="Martins Dos Santos V.A."/>
            <person name="Jensen O.N."/>
            <person name="Pelaez A.I."/>
            <person name="Sanchez J."/>
            <person name="Ferrer M."/>
        </authorList>
    </citation>
    <scope>NUCLEOTIDE SEQUENCE</scope>
</reference>
<reference evidence="1" key="1">
    <citation type="submission" date="2013-08" db="EMBL/GenBank/DDBJ databases">
        <authorList>
            <person name="Mendez C."/>
            <person name="Richter M."/>
            <person name="Ferrer M."/>
            <person name="Sanchez J."/>
        </authorList>
    </citation>
    <scope>NUCLEOTIDE SEQUENCE</scope>
</reference>
<evidence type="ECO:0008006" key="2">
    <source>
        <dbReference type="Google" id="ProtNLM"/>
    </source>
</evidence>
<dbReference type="AlphaFoldDB" id="T0YZR3"/>
<organism evidence="1">
    <name type="scientific">mine drainage metagenome</name>
    <dbReference type="NCBI Taxonomy" id="410659"/>
    <lineage>
        <taxon>unclassified sequences</taxon>
        <taxon>metagenomes</taxon>
        <taxon>ecological metagenomes</taxon>
    </lineage>
</organism>
<proteinExistence type="predicted"/>
<accession>T0YZR3</accession>
<evidence type="ECO:0000313" key="1">
    <source>
        <dbReference type="EMBL" id="EQD38508.1"/>
    </source>
</evidence>